<dbReference type="GO" id="GO:0008235">
    <property type="term" value="F:metalloexopeptidase activity"/>
    <property type="evidence" value="ECO:0007669"/>
    <property type="project" value="UniProtKB-ARBA"/>
</dbReference>
<protein>
    <submittedName>
        <fullName evidence="7">Xaa-Pro dipeptidase</fullName>
    </submittedName>
</protein>
<evidence type="ECO:0000256" key="1">
    <source>
        <dbReference type="ARBA" id="ARBA00001936"/>
    </source>
</evidence>
<evidence type="ECO:0000259" key="6">
    <source>
        <dbReference type="Pfam" id="PF01321"/>
    </source>
</evidence>
<evidence type="ECO:0000259" key="5">
    <source>
        <dbReference type="Pfam" id="PF00557"/>
    </source>
</evidence>
<dbReference type="GO" id="GO:0004177">
    <property type="term" value="F:aminopeptidase activity"/>
    <property type="evidence" value="ECO:0007669"/>
    <property type="project" value="UniProtKB-ARBA"/>
</dbReference>
<reference evidence="7 8" key="1">
    <citation type="submission" date="2016-02" db="EMBL/GenBank/DDBJ databases">
        <title>Draft Genome for Tepidibacillus decaturensis nov. sp. Strain Z9, an Anaerobic, Moderately Thermophilic and Heterotrophic Bacterium from Deep Subsurface of the Illinois Basin, USA.</title>
        <authorList>
            <person name="Dong Y."/>
            <person name="Chang J.Y."/>
            <person name="Sanford R."/>
            <person name="Fouke B.W."/>
        </authorList>
    </citation>
    <scope>NUCLEOTIDE SEQUENCE [LARGE SCALE GENOMIC DNA]</scope>
    <source>
        <strain evidence="7 8">Z9</strain>
    </source>
</reference>
<dbReference type="InterPro" id="IPR036005">
    <property type="entry name" value="Creatinase/aminopeptidase-like"/>
</dbReference>
<dbReference type="EMBL" id="LSKU01000001">
    <property type="protein sequence ID" value="KXG43274.1"/>
    <property type="molecule type" value="Genomic_DNA"/>
</dbReference>
<accession>A0A135L2M7</accession>
<dbReference type="Pfam" id="PF00557">
    <property type="entry name" value="Peptidase_M24"/>
    <property type="match status" value="1"/>
</dbReference>
<dbReference type="InterPro" id="IPR001131">
    <property type="entry name" value="Peptidase_M24B_aminopep-P_CS"/>
</dbReference>
<dbReference type="CDD" id="cd01092">
    <property type="entry name" value="APP-like"/>
    <property type="match status" value="1"/>
</dbReference>
<dbReference type="RefSeq" id="WP_068723579.1">
    <property type="nucleotide sequence ID" value="NZ_LSKU01000001.1"/>
</dbReference>
<dbReference type="Proteomes" id="UP000070352">
    <property type="component" value="Unassembled WGS sequence"/>
</dbReference>
<organism evidence="7 8">
    <name type="scientific">Tepidibacillus decaturensis</name>
    <dbReference type="NCBI Taxonomy" id="1413211"/>
    <lineage>
        <taxon>Bacteria</taxon>
        <taxon>Bacillati</taxon>
        <taxon>Bacillota</taxon>
        <taxon>Bacilli</taxon>
        <taxon>Bacillales</taxon>
        <taxon>Bacillaceae</taxon>
        <taxon>Tepidibacillus</taxon>
    </lineage>
</organism>
<evidence type="ECO:0000313" key="7">
    <source>
        <dbReference type="EMBL" id="KXG43274.1"/>
    </source>
</evidence>
<keyword evidence="4" id="KW-0378">Hydrolase</keyword>
<name>A0A135L2M7_9BACI</name>
<proteinExistence type="inferred from homology"/>
<dbReference type="PRINTS" id="PR00599">
    <property type="entry name" value="MAPEPTIDASE"/>
</dbReference>
<dbReference type="SUPFAM" id="SSF53092">
    <property type="entry name" value="Creatinase/prolidase N-terminal domain"/>
    <property type="match status" value="1"/>
</dbReference>
<comment type="cofactor">
    <cofactor evidence="1">
        <name>Mn(2+)</name>
        <dbReference type="ChEBI" id="CHEBI:29035"/>
    </cofactor>
</comment>
<feature type="domain" description="Creatinase N-terminal" evidence="6">
    <location>
        <begin position="4"/>
        <end position="129"/>
    </location>
</feature>
<dbReference type="OrthoDB" id="9806388at2"/>
<evidence type="ECO:0000256" key="4">
    <source>
        <dbReference type="ARBA" id="ARBA00022801"/>
    </source>
</evidence>
<dbReference type="PROSITE" id="PS00491">
    <property type="entry name" value="PROLINE_PEPTIDASE"/>
    <property type="match status" value="1"/>
</dbReference>
<dbReference type="Gene3D" id="3.40.350.10">
    <property type="entry name" value="Creatinase/prolidase N-terminal domain"/>
    <property type="match status" value="1"/>
</dbReference>
<dbReference type="Gene3D" id="3.90.230.10">
    <property type="entry name" value="Creatinase/methionine aminopeptidase superfamily"/>
    <property type="match status" value="1"/>
</dbReference>
<dbReference type="AlphaFoldDB" id="A0A135L2M7"/>
<dbReference type="InterPro" id="IPR001714">
    <property type="entry name" value="Pept_M24_MAP"/>
</dbReference>
<dbReference type="InterPro" id="IPR029149">
    <property type="entry name" value="Creatin/AminoP/Spt16_N"/>
</dbReference>
<feature type="domain" description="Peptidase M24" evidence="5">
    <location>
        <begin position="137"/>
        <end position="339"/>
    </location>
</feature>
<comment type="caution">
    <text evidence="7">The sequence shown here is derived from an EMBL/GenBank/DDBJ whole genome shotgun (WGS) entry which is preliminary data.</text>
</comment>
<evidence type="ECO:0000256" key="2">
    <source>
        <dbReference type="ARBA" id="ARBA00008766"/>
    </source>
</evidence>
<dbReference type="InterPro" id="IPR000587">
    <property type="entry name" value="Creatinase_N"/>
</dbReference>
<dbReference type="FunFam" id="3.90.230.10:FF:000014">
    <property type="entry name" value="Aminopeptidase P family protein"/>
    <property type="match status" value="1"/>
</dbReference>
<dbReference type="GO" id="GO:0046872">
    <property type="term" value="F:metal ion binding"/>
    <property type="evidence" value="ECO:0007669"/>
    <property type="project" value="UniProtKB-KW"/>
</dbReference>
<gene>
    <name evidence="7" type="ORF">U473_04040</name>
</gene>
<dbReference type="SUPFAM" id="SSF55920">
    <property type="entry name" value="Creatinase/aminopeptidase"/>
    <property type="match status" value="1"/>
</dbReference>
<dbReference type="PANTHER" id="PTHR46112:SF3">
    <property type="entry name" value="AMINOPEPTIDASE YPDF"/>
    <property type="match status" value="1"/>
</dbReference>
<dbReference type="Pfam" id="PF01321">
    <property type="entry name" value="Creatinase_N"/>
    <property type="match status" value="1"/>
</dbReference>
<evidence type="ECO:0000256" key="3">
    <source>
        <dbReference type="ARBA" id="ARBA00022723"/>
    </source>
</evidence>
<comment type="similarity">
    <text evidence="2">Belongs to the peptidase M24B family.</text>
</comment>
<sequence length="356" mass="39659">MEKRIERLRKTFKDLQIEGMLITSASNRKYISGFTGSAGYVLITQKDAIFITDFRYVDQAKNQAVSYEVIQHQGSIVETVNEQLKRLSIQVLGFEQDFVTYSLYKQFEETFVNIELKPISQVIEKLRMIKDPNEVSLIRKAAEIADQAFSYILTAIKPGMKETDVAFQLECKMRELGAEGASFDTIIASGYRSAMPHGVASDKVIQSGDLVTMDFGAIYQGYVSDITRTIIMGTPNQKQKEIYQIVLEAQLNGVQHVKAGMSGKEADALTRDIISKFGYGEYFGHSTGHGIGLDVHEGPGLSFKSDIILQPGMVVTVEPGIYITDFGGVRIEDDVLITDHGREIITQSTKELLIID</sequence>
<evidence type="ECO:0000313" key="8">
    <source>
        <dbReference type="Proteomes" id="UP000070352"/>
    </source>
</evidence>
<dbReference type="PANTHER" id="PTHR46112">
    <property type="entry name" value="AMINOPEPTIDASE"/>
    <property type="match status" value="1"/>
</dbReference>
<dbReference type="STRING" id="1413211.U473_04040"/>
<dbReference type="InterPro" id="IPR050659">
    <property type="entry name" value="Peptidase_M24B"/>
</dbReference>
<dbReference type="InterPro" id="IPR000994">
    <property type="entry name" value="Pept_M24"/>
</dbReference>
<keyword evidence="3" id="KW-0479">Metal-binding</keyword>
<keyword evidence="8" id="KW-1185">Reference proteome</keyword>